<comment type="caution">
    <text evidence="2">The sequence shown here is derived from an EMBL/GenBank/DDBJ whole genome shotgun (WGS) entry which is preliminary data.</text>
</comment>
<sequence>MEPSLQLEHRKRGKAGAYSYPRSRSTSGIHSLPVWVPDYLLRDPSDPSDHAKGILAALQTRPVLRARLQTDAHPDGSSSQCLEPCHSLSLSLDTRDGFHGSSSKPFGLVQPSRLVSDFSDPGLLATALLRLFVFPTARNIALKPGPISGFSTCSRPCIRLSRQSSLFHKRFPFSPLPLSRSLFLIFLFQS</sequence>
<reference evidence="2" key="1">
    <citation type="submission" date="2021-06" db="EMBL/GenBank/DDBJ databases">
        <title>Comparative genomics, transcriptomics and evolutionary studies reveal genomic signatures of adaptation to plant cell wall in hemibiotrophic fungi.</title>
        <authorList>
            <consortium name="DOE Joint Genome Institute"/>
            <person name="Baroncelli R."/>
            <person name="Diaz J.F."/>
            <person name="Benocci T."/>
            <person name="Peng M."/>
            <person name="Battaglia E."/>
            <person name="Haridas S."/>
            <person name="Andreopoulos W."/>
            <person name="Labutti K."/>
            <person name="Pangilinan J."/>
            <person name="Floch G.L."/>
            <person name="Makela M.R."/>
            <person name="Henrissat B."/>
            <person name="Grigoriev I.V."/>
            <person name="Crouch J.A."/>
            <person name="De Vries R.P."/>
            <person name="Sukno S.A."/>
            <person name="Thon M.R."/>
        </authorList>
    </citation>
    <scope>NUCLEOTIDE SEQUENCE</scope>
    <source>
        <strain evidence="2">MAFF235873</strain>
    </source>
</reference>
<protein>
    <submittedName>
        <fullName evidence="2">Uncharacterized protein</fullName>
    </submittedName>
</protein>
<dbReference type="EMBL" id="MU842817">
    <property type="protein sequence ID" value="KAK2034076.1"/>
    <property type="molecule type" value="Genomic_DNA"/>
</dbReference>
<evidence type="ECO:0000313" key="3">
    <source>
        <dbReference type="Proteomes" id="UP001232148"/>
    </source>
</evidence>
<gene>
    <name evidence="2" type="ORF">LX32DRAFT_8018</name>
</gene>
<proteinExistence type="predicted"/>
<evidence type="ECO:0000256" key="1">
    <source>
        <dbReference type="SAM" id="MobiDB-lite"/>
    </source>
</evidence>
<accession>A0AAD9M4F7</accession>
<organism evidence="2 3">
    <name type="scientific">Colletotrichum zoysiae</name>
    <dbReference type="NCBI Taxonomy" id="1216348"/>
    <lineage>
        <taxon>Eukaryota</taxon>
        <taxon>Fungi</taxon>
        <taxon>Dikarya</taxon>
        <taxon>Ascomycota</taxon>
        <taxon>Pezizomycotina</taxon>
        <taxon>Sordariomycetes</taxon>
        <taxon>Hypocreomycetidae</taxon>
        <taxon>Glomerellales</taxon>
        <taxon>Glomerellaceae</taxon>
        <taxon>Colletotrichum</taxon>
        <taxon>Colletotrichum graminicola species complex</taxon>
    </lineage>
</organism>
<keyword evidence="3" id="KW-1185">Reference proteome</keyword>
<name>A0AAD9M4F7_9PEZI</name>
<feature type="region of interest" description="Disordered" evidence="1">
    <location>
        <begin position="1"/>
        <end position="25"/>
    </location>
</feature>
<dbReference type="AlphaFoldDB" id="A0AAD9M4F7"/>
<dbReference type="Proteomes" id="UP001232148">
    <property type="component" value="Unassembled WGS sequence"/>
</dbReference>
<evidence type="ECO:0000313" key="2">
    <source>
        <dbReference type="EMBL" id="KAK2034076.1"/>
    </source>
</evidence>